<gene>
    <name evidence="2" type="ORF">GLV98_10690</name>
</gene>
<accession>A0A845E713</accession>
<keyword evidence="1" id="KW-0472">Membrane</keyword>
<feature type="transmembrane region" description="Helical" evidence="1">
    <location>
        <begin position="12"/>
        <end position="32"/>
    </location>
</feature>
<dbReference type="AlphaFoldDB" id="A0A845E713"/>
<sequence length="53" mass="6739">MKGRIIQQENPYFIYLFFSVLSWMSLKKSVYIEMKRREWEERYEDYLDHRDGL</sequence>
<dbReference type="OrthoDB" id="9899432at2"/>
<reference evidence="2 3" key="1">
    <citation type="submission" date="2019-11" db="EMBL/GenBank/DDBJ databases">
        <title>Genome sequences of 17 halophilic strains isolated from different environments.</title>
        <authorList>
            <person name="Furrow R.E."/>
        </authorList>
    </citation>
    <scope>NUCLEOTIDE SEQUENCE [LARGE SCALE GENOMIC DNA]</scope>
    <source>
        <strain evidence="2 3">22505_10_Sand</strain>
    </source>
</reference>
<comment type="caution">
    <text evidence="2">The sequence shown here is derived from an EMBL/GenBank/DDBJ whole genome shotgun (WGS) entry which is preliminary data.</text>
</comment>
<dbReference type="Proteomes" id="UP000447393">
    <property type="component" value="Unassembled WGS sequence"/>
</dbReference>
<name>A0A845E713_9BACI</name>
<dbReference type="RefSeq" id="WP_160914928.1">
    <property type="nucleotide sequence ID" value="NZ_WMEZ01000003.1"/>
</dbReference>
<dbReference type="EMBL" id="WMEZ01000003">
    <property type="protein sequence ID" value="MYL49956.1"/>
    <property type="molecule type" value="Genomic_DNA"/>
</dbReference>
<keyword evidence="1" id="KW-0812">Transmembrane</keyword>
<protein>
    <submittedName>
        <fullName evidence="2">Uncharacterized protein</fullName>
    </submittedName>
</protein>
<evidence type="ECO:0000256" key="1">
    <source>
        <dbReference type="SAM" id="Phobius"/>
    </source>
</evidence>
<organism evidence="2 3">
    <name type="scientific">Halobacillus litoralis</name>
    <dbReference type="NCBI Taxonomy" id="45668"/>
    <lineage>
        <taxon>Bacteria</taxon>
        <taxon>Bacillati</taxon>
        <taxon>Bacillota</taxon>
        <taxon>Bacilli</taxon>
        <taxon>Bacillales</taxon>
        <taxon>Bacillaceae</taxon>
        <taxon>Halobacillus</taxon>
    </lineage>
</organism>
<proteinExistence type="predicted"/>
<keyword evidence="1" id="KW-1133">Transmembrane helix</keyword>
<evidence type="ECO:0000313" key="2">
    <source>
        <dbReference type="EMBL" id="MYL49956.1"/>
    </source>
</evidence>
<evidence type="ECO:0000313" key="3">
    <source>
        <dbReference type="Proteomes" id="UP000447393"/>
    </source>
</evidence>